<dbReference type="PANTHER" id="PTHR33734">
    <property type="entry name" value="LYSM DOMAIN-CONTAINING GPI-ANCHORED PROTEIN 2"/>
    <property type="match status" value="1"/>
</dbReference>
<accession>A0A6J7T179</accession>
<sequence length="196" mass="19870">MALVMVTGFGFAACGGDTLGVATTVVNVTPTNFATIPPVASTMPGTTTTLPSNAVGTETTYTVVAGDSPLAVANKYGISLTTLLAYNGMVTPNQFPYPGQTLRIPPQAVVAPVDPNAPTVTNPSTPGATNAPAAPVGPGCDNRPAGTYTIAKNDSFFKIQKNFCVTLGALLTANNWPDSSQNLLVGQVINIPASGS</sequence>
<dbReference type="InterPro" id="IPR018392">
    <property type="entry name" value="LysM"/>
</dbReference>
<organism evidence="4">
    <name type="scientific">freshwater metagenome</name>
    <dbReference type="NCBI Taxonomy" id="449393"/>
    <lineage>
        <taxon>unclassified sequences</taxon>
        <taxon>metagenomes</taxon>
        <taxon>ecological metagenomes</taxon>
    </lineage>
</organism>
<dbReference type="EMBL" id="CAEZXA010000099">
    <property type="protein sequence ID" value="CAB4679649.1"/>
    <property type="molecule type" value="Genomic_DNA"/>
</dbReference>
<dbReference type="SUPFAM" id="SSF54106">
    <property type="entry name" value="LysM domain"/>
    <property type="match status" value="2"/>
</dbReference>
<reference evidence="4" key="1">
    <citation type="submission" date="2020-05" db="EMBL/GenBank/DDBJ databases">
        <authorList>
            <person name="Chiriac C."/>
            <person name="Salcher M."/>
            <person name="Ghai R."/>
            <person name="Kavagutti S V."/>
        </authorList>
    </citation>
    <scope>NUCLEOTIDE SEQUENCE</scope>
</reference>
<evidence type="ECO:0000313" key="2">
    <source>
        <dbReference type="EMBL" id="CAB4679649.1"/>
    </source>
</evidence>
<name>A0A6J7T179_9ZZZZ</name>
<dbReference type="CDD" id="cd00118">
    <property type="entry name" value="LysM"/>
    <property type="match status" value="2"/>
</dbReference>
<dbReference type="EMBL" id="CAEZZL010000006">
    <property type="protein sequence ID" value="CAB4753701.1"/>
    <property type="molecule type" value="Genomic_DNA"/>
</dbReference>
<proteinExistence type="predicted"/>
<dbReference type="PANTHER" id="PTHR33734:SF22">
    <property type="entry name" value="MEMBRANE-BOUND LYTIC MUREIN TRANSGLYCOSYLASE D"/>
    <property type="match status" value="1"/>
</dbReference>
<dbReference type="Pfam" id="PF01476">
    <property type="entry name" value="LysM"/>
    <property type="match status" value="2"/>
</dbReference>
<dbReference type="PROSITE" id="PS51782">
    <property type="entry name" value="LYSM"/>
    <property type="match status" value="2"/>
</dbReference>
<dbReference type="AlphaFoldDB" id="A0A6J7T179"/>
<evidence type="ECO:0000313" key="4">
    <source>
        <dbReference type="EMBL" id="CAB5046841.1"/>
    </source>
</evidence>
<protein>
    <submittedName>
        <fullName evidence="4">Unannotated protein</fullName>
    </submittedName>
</protein>
<feature type="domain" description="LysM" evidence="1">
    <location>
        <begin position="59"/>
        <end position="104"/>
    </location>
</feature>
<dbReference type="SMART" id="SM00257">
    <property type="entry name" value="LysM"/>
    <property type="match status" value="2"/>
</dbReference>
<dbReference type="GO" id="GO:0008932">
    <property type="term" value="F:lytic endotransglycosylase activity"/>
    <property type="evidence" value="ECO:0007669"/>
    <property type="project" value="TreeGrafter"/>
</dbReference>
<dbReference type="InterPro" id="IPR036779">
    <property type="entry name" value="LysM_dom_sf"/>
</dbReference>
<dbReference type="EMBL" id="CAFBQH010000019">
    <property type="protein sequence ID" value="CAB5046841.1"/>
    <property type="molecule type" value="Genomic_DNA"/>
</dbReference>
<evidence type="ECO:0000259" key="1">
    <source>
        <dbReference type="PROSITE" id="PS51782"/>
    </source>
</evidence>
<evidence type="ECO:0000313" key="3">
    <source>
        <dbReference type="EMBL" id="CAB4753701.1"/>
    </source>
</evidence>
<gene>
    <name evidence="2" type="ORF">UFOPK2334_01081</name>
    <name evidence="3" type="ORF">UFOPK2870_00192</name>
    <name evidence="4" type="ORF">UFOPK4293_00453</name>
</gene>
<dbReference type="Gene3D" id="3.10.350.10">
    <property type="entry name" value="LysM domain"/>
    <property type="match status" value="2"/>
</dbReference>
<feature type="domain" description="LysM" evidence="1">
    <location>
        <begin position="146"/>
        <end position="191"/>
    </location>
</feature>